<evidence type="ECO:0000313" key="3">
    <source>
        <dbReference type="Proteomes" id="UP000712080"/>
    </source>
</evidence>
<organism evidence="2 3">
    <name type="scientific">Flavobacterium silvaticum</name>
    <dbReference type="NCBI Taxonomy" id="1852020"/>
    <lineage>
        <taxon>Bacteria</taxon>
        <taxon>Pseudomonadati</taxon>
        <taxon>Bacteroidota</taxon>
        <taxon>Flavobacteriia</taxon>
        <taxon>Flavobacteriales</taxon>
        <taxon>Flavobacteriaceae</taxon>
        <taxon>Flavobacterium</taxon>
    </lineage>
</organism>
<dbReference type="RefSeq" id="WP_169525635.1">
    <property type="nucleotide sequence ID" value="NZ_JAAMPU010000094.1"/>
</dbReference>
<protein>
    <submittedName>
        <fullName evidence="2">Uncharacterized protein</fullName>
    </submittedName>
</protein>
<feature type="compositionally biased region" description="Acidic residues" evidence="1">
    <location>
        <begin position="27"/>
        <end position="40"/>
    </location>
</feature>
<proteinExistence type="predicted"/>
<feature type="region of interest" description="Disordered" evidence="1">
    <location>
        <begin position="1"/>
        <end position="71"/>
    </location>
</feature>
<feature type="compositionally biased region" description="Polar residues" evidence="1">
    <location>
        <begin position="16"/>
        <end position="26"/>
    </location>
</feature>
<gene>
    <name evidence="2" type="ORF">G6047_01240</name>
</gene>
<dbReference type="EMBL" id="JAAMPU010000094">
    <property type="protein sequence ID" value="NMH26643.1"/>
    <property type="molecule type" value="Genomic_DNA"/>
</dbReference>
<dbReference type="Proteomes" id="UP000712080">
    <property type="component" value="Unassembled WGS sequence"/>
</dbReference>
<sequence>MYTENSPIEEPENDWQYETYSFSNYNDDPDDEEDDEEEEEDVHKDWGEIDPTDSPNQPWTGMDPTGPGSAV</sequence>
<keyword evidence="3" id="KW-1185">Reference proteome</keyword>
<evidence type="ECO:0000256" key="1">
    <source>
        <dbReference type="SAM" id="MobiDB-lite"/>
    </source>
</evidence>
<name>A0A972FJ04_9FLAO</name>
<accession>A0A972FJ04</accession>
<dbReference type="AlphaFoldDB" id="A0A972FJ04"/>
<comment type="caution">
    <text evidence="2">The sequence shown here is derived from an EMBL/GenBank/DDBJ whole genome shotgun (WGS) entry which is preliminary data.</text>
</comment>
<evidence type="ECO:0000313" key="2">
    <source>
        <dbReference type="EMBL" id="NMH26643.1"/>
    </source>
</evidence>
<reference evidence="2" key="1">
    <citation type="submission" date="2020-02" db="EMBL/GenBank/DDBJ databases">
        <title>Flavobacterium sp. genome.</title>
        <authorList>
            <person name="Jung H.S."/>
            <person name="Baek J.H."/>
            <person name="Jeon C.O."/>
        </authorList>
    </citation>
    <scope>NUCLEOTIDE SEQUENCE</scope>
    <source>
        <strain evidence="2">SE-s28</strain>
    </source>
</reference>